<feature type="compositionally biased region" description="Basic and acidic residues" evidence="1">
    <location>
        <begin position="477"/>
        <end position="488"/>
    </location>
</feature>
<keyword evidence="3" id="KW-1185">Reference proteome</keyword>
<accession>A0ABR2IMQ5</accession>
<feature type="compositionally biased region" description="Basic and acidic residues" evidence="1">
    <location>
        <begin position="425"/>
        <end position="436"/>
    </location>
</feature>
<feature type="compositionally biased region" description="Acidic residues" evidence="1">
    <location>
        <begin position="413"/>
        <end position="424"/>
    </location>
</feature>
<feature type="compositionally biased region" description="Polar residues" evidence="1">
    <location>
        <begin position="491"/>
        <end position="517"/>
    </location>
</feature>
<feature type="region of interest" description="Disordered" evidence="1">
    <location>
        <begin position="223"/>
        <end position="292"/>
    </location>
</feature>
<reference evidence="2 3" key="1">
    <citation type="submission" date="2024-04" db="EMBL/GenBank/DDBJ databases">
        <title>Tritrichomonas musculus Genome.</title>
        <authorList>
            <person name="Alves-Ferreira E."/>
            <person name="Grigg M."/>
            <person name="Lorenzi H."/>
            <person name="Galac M."/>
        </authorList>
    </citation>
    <scope>NUCLEOTIDE SEQUENCE [LARGE SCALE GENOMIC DNA]</scope>
    <source>
        <strain evidence="2 3">EAF2021</strain>
    </source>
</reference>
<feature type="region of interest" description="Disordered" evidence="1">
    <location>
        <begin position="463"/>
        <end position="568"/>
    </location>
</feature>
<feature type="compositionally biased region" description="Polar residues" evidence="1">
    <location>
        <begin position="245"/>
        <end position="260"/>
    </location>
</feature>
<feature type="compositionally biased region" description="Basic and acidic residues" evidence="1">
    <location>
        <begin position="261"/>
        <end position="273"/>
    </location>
</feature>
<protein>
    <recommendedName>
        <fullName evidence="4">LisH domain-containing protein</fullName>
    </recommendedName>
</protein>
<feature type="compositionally biased region" description="Basic and acidic residues" evidence="1">
    <location>
        <begin position="386"/>
        <end position="401"/>
    </location>
</feature>
<gene>
    <name evidence="2" type="ORF">M9Y10_009211</name>
</gene>
<dbReference type="Proteomes" id="UP001470230">
    <property type="component" value="Unassembled WGS sequence"/>
</dbReference>
<name>A0ABR2IMQ5_9EUKA</name>
<evidence type="ECO:0000313" key="3">
    <source>
        <dbReference type="Proteomes" id="UP001470230"/>
    </source>
</evidence>
<feature type="compositionally biased region" description="Polar residues" evidence="1">
    <location>
        <begin position="277"/>
        <end position="292"/>
    </location>
</feature>
<organism evidence="2 3">
    <name type="scientific">Tritrichomonas musculus</name>
    <dbReference type="NCBI Taxonomy" id="1915356"/>
    <lineage>
        <taxon>Eukaryota</taxon>
        <taxon>Metamonada</taxon>
        <taxon>Parabasalia</taxon>
        <taxon>Tritrichomonadida</taxon>
        <taxon>Tritrichomonadidae</taxon>
        <taxon>Tritrichomonas</taxon>
    </lineage>
</organism>
<feature type="region of interest" description="Disordered" evidence="1">
    <location>
        <begin position="380"/>
        <end position="436"/>
    </location>
</feature>
<evidence type="ECO:0000256" key="1">
    <source>
        <dbReference type="SAM" id="MobiDB-lite"/>
    </source>
</evidence>
<dbReference type="EMBL" id="JAPFFF010000015">
    <property type="protein sequence ID" value="KAK8866252.1"/>
    <property type="molecule type" value="Genomic_DNA"/>
</dbReference>
<sequence length="568" mass="64955">MKSIDQRIDHLKNQILDGLAQKGILNELQSRFLTNVAKFIQTTDYDVFKPHRERRHTPKYEIAEIVVAQYLKRKNMVHTLQSTSCELKIDEKEIDPNSEKSSQVANKLKIEYNGLWIHQILNDWNENKDILIKQNKEYNRKMFENRLHQIDEVSNNDDFDHNKMASEKNEISIGQDPIWVIKNNNDLATLNNEIKVEEEEEIDNSGSQDETPGEPIWIVDDKLEQNNHGPSSDFVSDDGEPNIFAKQNNSPEAKTIGKTNENSDIKKDSKATESEEVQNSNDIVNQSVSDNKNVIQDIDDNPEKLNNINTGDTEFEIKSDINLNGKNKINNNIKVQNSTGIDVNIQFDEEIESNNLIQSKANPTPSNQADDLEEDIFEDLDNNTNNKKEKLFSDDNDEPMKTPKNNIINNDSDNFDDFDDDFDQDSIKPKAKTEKNITDTNVQANNKQTTVVSSESDFDFEVSIDSEANIPNNNKKAKSESKTSKQESDSLDFSSGSYGDQNPESKQKMQQKTNKIGSNSSFDFDVDFSDEPIEPKSKPAKKTQKYSNKIENEDNKLSDEEFFDDLED</sequence>
<proteinExistence type="predicted"/>
<evidence type="ECO:0008006" key="4">
    <source>
        <dbReference type="Google" id="ProtNLM"/>
    </source>
</evidence>
<comment type="caution">
    <text evidence="2">The sequence shown here is derived from an EMBL/GenBank/DDBJ whole genome shotgun (WGS) entry which is preliminary data.</text>
</comment>
<evidence type="ECO:0000313" key="2">
    <source>
        <dbReference type="EMBL" id="KAK8866252.1"/>
    </source>
</evidence>
<feature type="compositionally biased region" description="Basic and acidic residues" evidence="1">
    <location>
        <begin position="548"/>
        <end position="559"/>
    </location>
</feature>